<proteinExistence type="predicted"/>
<dbReference type="AlphaFoldDB" id="A0A7C9EK24"/>
<organism evidence="2">
    <name type="scientific">Opuntia streptacantha</name>
    <name type="common">Prickly pear cactus</name>
    <name type="synonym">Opuntia cardona</name>
    <dbReference type="NCBI Taxonomy" id="393608"/>
    <lineage>
        <taxon>Eukaryota</taxon>
        <taxon>Viridiplantae</taxon>
        <taxon>Streptophyta</taxon>
        <taxon>Embryophyta</taxon>
        <taxon>Tracheophyta</taxon>
        <taxon>Spermatophyta</taxon>
        <taxon>Magnoliopsida</taxon>
        <taxon>eudicotyledons</taxon>
        <taxon>Gunneridae</taxon>
        <taxon>Pentapetalae</taxon>
        <taxon>Caryophyllales</taxon>
        <taxon>Cactineae</taxon>
        <taxon>Cactaceae</taxon>
        <taxon>Opuntioideae</taxon>
        <taxon>Opuntia</taxon>
    </lineage>
</organism>
<protein>
    <submittedName>
        <fullName evidence="2">Uncharacterized protein</fullName>
    </submittedName>
</protein>
<reference evidence="2" key="1">
    <citation type="journal article" date="2013" name="J. Plant Res.">
        <title>Effect of fungi and light on seed germination of three Opuntia species from semiarid lands of central Mexico.</title>
        <authorList>
            <person name="Delgado-Sanchez P."/>
            <person name="Jimenez-Bremont J.F."/>
            <person name="Guerrero-Gonzalez Mde L."/>
            <person name="Flores J."/>
        </authorList>
    </citation>
    <scope>NUCLEOTIDE SEQUENCE</scope>
    <source>
        <tissue evidence="2">Cladode</tissue>
    </source>
</reference>
<accession>A0A7C9EK24</accession>
<evidence type="ECO:0000313" key="2">
    <source>
        <dbReference type="EMBL" id="MBA4670120.1"/>
    </source>
</evidence>
<sequence>MKRMMPNRIDAVRFDCCQNGCFPSRDAVKILLLKNWEKSIGEEIMGEKVCDCCEWQRKRPVKSSKGKRTRSLAQREKGASGGEWEGVAVPSPHEYMCTLCVFVNY</sequence>
<name>A0A7C9EK24_OPUST</name>
<reference evidence="2" key="2">
    <citation type="submission" date="2020-07" db="EMBL/GenBank/DDBJ databases">
        <authorList>
            <person name="Vera ALvarez R."/>
            <person name="Arias-Moreno D.M."/>
            <person name="Jimenez-Jacinto V."/>
            <person name="Jimenez-Bremont J.F."/>
            <person name="Swaminathan K."/>
            <person name="Moose S.P."/>
            <person name="Guerrero-Gonzalez M.L."/>
            <person name="Marino-Ramirez L."/>
            <person name="Landsman D."/>
            <person name="Rodriguez-Kessler M."/>
            <person name="Delgado-Sanchez P."/>
        </authorList>
    </citation>
    <scope>NUCLEOTIDE SEQUENCE</scope>
    <source>
        <tissue evidence="2">Cladode</tissue>
    </source>
</reference>
<evidence type="ECO:0000256" key="1">
    <source>
        <dbReference type="SAM" id="MobiDB-lite"/>
    </source>
</evidence>
<feature type="compositionally biased region" description="Basic residues" evidence="1">
    <location>
        <begin position="59"/>
        <end position="70"/>
    </location>
</feature>
<dbReference type="EMBL" id="GISG01246208">
    <property type="protein sequence ID" value="MBA4670120.1"/>
    <property type="molecule type" value="Transcribed_RNA"/>
</dbReference>
<feature type="region of interest" description="Disordered" evidence="1">
    <location>
        <begin position="59"/>
        <end position="84"/>
    </location>
</feature>